<dbReference type="Gene3D" id="3.30.420.10">
    <property type="entry name" value="Ribonuclease H-like superfamily/Ribonuclease H"/>
    <property type="match status" value="1"/>
</dbReference>
<dbReference type="SUPFAM" id="SSF53098">
    <property type="entry name" value="Ribonuclease H-like"/>
    <property type="match status" value="1"/>
</dbReference>
<dbReference type="SUPFAM" id="SSF56672">
    <property type="entry name" value="DNA/RNA polymerases"/>
    <property type="match status" value="1"/>
</dbReference>
<protein>
    <recommendedName>
        <fullName evidence="3 14">DNA polymerase</fullName>
        <ecNumber evidence="2 14">2.7.7.7</ecNumber>
    </recommendedName>
</protein>
<keyword evidence="12 14" id="KW-0238">DNA-binding</keyword>
<reference evidence="16 17" key="1">
    <citation type="submission" date="2017-04" db="EMBL/GenBank/DDBJ databases">
        <authorList>
            <person name="Afonso C.L."/>
            <person name="Miller P.J."/>
            <person name="Scott M.A."/>
            <person name="Spackman E."/>
            <person name="Goraichik I."/>
            <person name="Dimitrov K.M."/>
            <person name="Suarez D.L."/>
            <person name="Swayne D.E."/>
        </authorList>
    </citation>
    <scope>NUCLEOTIDE SEQUENCE [LARGE SCALE GENOMIC DNA]</scope>
</reference>
<evidence type="ECO:0000256" key="12">
    <source>
        <dbReference type="ARBA" id="ARBA00023125"/>
    </source>
</evidence>
<gene>
    <name evidence="16" type="ORF">BEACHBUM_5</name>
</gene>
<evidence type="ECO:0000256" key="9">
    <source>
        <dbReference type="ARBA" id="ARBA00022839"/>
    </source>
</evidence>
<evidence type="ECO:0000256" key="13">
    <source>
        <dbReference type="ARBA" id="ARBA00049244"/>
    </source>
</evidence>
<evidence type="ECO:0000256" key="5">
    <source>
        <dbReference type="ARBA" id="ARBA00022695"/>
    </source>
</evidence>
<evidence type="ECO:0000256" key="11">
    <source>
        <dbReference type="ARBA" id="ARBA00023109"/>
    </source>
</evidence>
<dbReference type="PIRSF" id="PIRSF004178">
    <property type="entry name" value="Dpol_Bac_phage"/>
    <property type="match status" value="1"/>
</dbReference>
<evidence type="ECO:0000256" key="1">
    <source>
        <dbReference type="ARBA" id="ARBA00005755"/>
    </source>
</evidence>
<dbReference type="PRINTS" id="PR00106">
    <property type="entry name" value="DNAPOLB"/>
</dbReference>
<dbReference type="SMR" id="A0A1X9SGT8"/>
<dbReference type="GO" id="GO:0004527">
    <property type="term" value="F:exonuclease activity"/>
    <property type="evidence" value="ECO:0007669"/>
    <property type="project" value="UniProtKB-KW"/>
</dbReference>
<keyword evidence="5 14" id="KW-0548">Nucleotidyltransferase</keyword>
<dbReference type="Gene3D" id="3.30.1770.10">
    <property type="entry name" value="TPR 1 domain of DNA polymerase"/>
    <property type="match status" value="1"/>
</dbReference>
<evidence type="ECO:0000256" key="7">
    <source>
        <dbReference type="ARBA" id="ARBA00022722"/>
    </source>
</evidence>
<dbReference type="Gene3D" id="4.10.80.20">
    <property type="entry name" value="DNA polymerase, domain 5"/>
    <property type="match status" value="1"/>
</dbReference>
<keyword evidence="10 14" id="KW-0239">DNA-directed DNA polymerase</keyword>
<dbReference type="InterPro" id="IPR023211">
    <property type="entry name" value="DNA_pol_palm_dom_sf"/>
</dbReference>
<dbReference type="GO" id="GO:0039693">
    <property type="term" value="P:viral DNA genome replication"/>
    <property type="evidence" value="ECO:0007669"/>
    <property type="project" value="UniProtKB-KW"/>
</dbReference>
<dbReference type="PANTHER" id="PTHR33568">
    <property type="entry name" value="DNA POLYMERASE"/>
    <property type="match status" value="1"/>
</dbReference>
<dbReference type="InterPro" id="IPR017964">
    <property type="entry name" value="DNA-dir_DNA_pol_B_CS"/>
</dbReference>
<evidence type="ECO:0000256" key="10">
    <source>
        <dbReference type="ARBA" id="ARBA00022932"/>
    </source>
</evidence>
<dbReference type="SMART" id="SM00486">
    <property type="entry name" value="POLBc"/>
    <property type="match status" value="1"/>
</dbReference>
<accession>A0A1X9SGT8</accession>
<dbReference type="InterPro" id="IPR012337">
    <property type="entry name" value="RNaseH-like_sf"/>
</dbReference>
<dbReference type="Pfam" id="PF03175">
    <property type="entry name" value="DNA_pol_B_2"/>
    <property type="match status" value="1"/>
</dbReference>
<dbReference type="GO" id="GO:0000166">
    <property type="term" value="F:nucleotide binding"/>
    <property type="evidence" value="ECO:0007669"/>
    <property type="project" value="InterPro"/>
</dbReference>
<evidence type="ECO:0000256" key="3">
    <source>
        <dbReference type="ARBA" id="ARBA00015749"/>
    </source>
</evidence>
<evidence type="ECO:0000259" key="15">
    <source>
        <dbReference type="Pfam" id="PF03175"/>
    </source>
</evidence>
<comment type="catalytic activity">
    <reaction evidence="13 14">
        <text>DNA(n) + a 2'-deoxyribonucleoside 5'-triphosphate = DNA(n+1) + diphosphate</text>
        <dbReference type="Rhea" id="RHEA:22508"/>
        <dbReference type="Rhea" id="RHEA-COMP:17339"/>
        <dbReference type="Rhea" id="RHEA-COMP:17340"/>
        <dbReference type="ChEBI" id="CHEBI:33019"/>
        <dbReference type="ChEBI" id="CHEBI:61560"/>
        <dbReference type="ChEBI" id="CHEBI:173112"/>
        <dbReference type="EC" id="2.7.7.7"/>
    </reaction>
</comment>
<proteinExistence type="inferred from homology"/>
<keyword evidence="8" id="KW-0378">Hydrolase</keyword>
<keyword evidence="11" id="KW-1194">Viral DNA replication</keyword>
<dbReference type="GO" id="GO:0003887">
    <property type="term" value="F:DNA-directed DNA polymerase activity"/>
    <property type="evidence" value="ECO:0007669"/>
    <property type="project" value="UniProtKB-KW"/>
</dbReference>
<dbReference type="InterPro" id="IPR014416">
    <property type="entry name" value="DNA-dir_DNA_polB_phi29_vir"/>
</dbReference>
<keyword evidence="7" id="KW-0540">Nuclease</keyword>
<dbReference type="GO" id="GO:0006260">
    <property type="term" value="P:DNA replication"/>
    <property type="evidence" value="ECO:0007669"/>
    <property type="project" value="UniProtKB-KW"/>
</dbReference>
<organism evidence="16 17">
    <name type="scientific">Bacillus phage BeachBum</name>
    <dbReference type="NCBI Taxonomy" id="1983461"/>
    <lineage>
        <taxon>Viruses</taxon>
        <taxon>Duplodnaviria</taxon>
        <taxon>Heunggongvirae</taxon>
        <taxon>Uroviricota</taxon>
        <taxon>Caudoviricetes</taxon>
        <taxon>Salasmaviridae</taxon>
        <taxon>Harambevirus</taxon>
        <taxon>Harambevirus beachbum</taxon>
    </lineage>
</organism>
<evidence type="ECO:0000256" key="14">
    <source>
        <dbReference type="RuleBase" id="RU000442"/>
    </source>
</evidence>
<dbReference type="Gene3D" id="1.10.287.690">
    <property type="entry name" value="Helix hairpin bin"/>
    <property type="match status" value="1"/>
</dbReference>
<sequence length="608" mass="70706">MGNKKRKIYSCDFETTTDVNDCRVWAYGLMEIDGKFENYKEGNNIDEFMEWAEKEQGDLYFHNLRFDGEFIVNWLLHKGYRFNNTRKAGTFNAVISSMGQWYKIDIYYGREGKKVFKTSIYDSLKKLPFPVKTIAKAFKLPIEKGDIDYDAPRPVGHQITPDESKYIKNDVEIIARALHSQLNTAKLTKMTIGSDALDGFKHSLHKSPKVSKRMYDHHFPVISNAIHEEFKKAYRGGFTWANPKYAGKVIGNGLVFDVNSLYPSVMYDKPLPYGLPVPFSGEYEYDETHPLFIQHIRCGFELKEGHIPTIQIKKNFRFADNEYLHSSEGNILDLHVTNVDLALIKEHYTLYEEEYLQGYKFKQVTGLFKNYIDYWSDKKINAEDPAIRQMAKLMLNSLYGKFGTSIDVTGKEVFLKEDGSTGFRKGQKEERDPVYMPMGAFITAYARDVTIRTAQKCYDRILYCDTDSIHLVGTEIPEAIKDRIHDKKLGYWAHESTFWRAKFIRQKTYIEDLCMRFEGERVNGEWKFKMVEEKDITKATARELSVKCAGMPAQVKQYVTFDNFGVDFKHDPNDFTEEEIKRKNIKFKLKPTHRKGGQVLVPTPFTIK</sequence>
<feature type="domain" description="DNA-directed DNA polymerase family B mitochondria/virus" evidence="15">
    <location>
        <begin position="53"/>
        <end position="483"/>
    </location>
</feature>
<dbReference type="PANTHER" id="PTHR33568:SF3">
    <property type="entry name" value="DNA-DIRECTED DNA POLYMERASE"/>
    <property type="match status" value="1"/>
</dbReference>
<keyword evidence="4 14" id="KW-0808">Transferase</keyword>
<dbReference type="GO" id="GO:0003677">
    <property type="term" value="F:DNA binding"/>
    <property type="evidence" value="ECO:0007669"/>
    <property type="project" value="UniProtKB-KW"/>
</dbReference>
<evidence type="ECO:0000256" key="8">
    <source>
        <dbReference type="ARBA" id="ARBA00022801"/>
    </source>
</evidence>
<name>A0A1X9SGT8_9CAUD</name>
<evidence type="ECO:0000256" key="4">
    <source>
        <dbReference type="ARBA" id="ARBA00022679"/>
    </source>
</evidence>
<evidence type="ECO:0000313" key="16">
    <source>
        <dbReference type="EMBL" id="ARQ95230.1"/>
    </source>
</evidence>
<dbReference type="GO" id="GO:0001882">
    <property type="term" value="F:nucleoside binding"/>
    <property type="evidence" value="ECO:0007669"/>
    <property type="project" value="InterPro"/>
</dbReference>
<dbReference type="Gene3D" id="3.90.1600.10">
    <property type="entry name" value="Palm domain of DNA polymerase"/>
    <property type="match status" value="1"/>
</dbReference>
<keyword evidence="6 14" id="KW-0235">DNA replication</keyword>
<keyword evidence="9" id="KW-0269">Exonuclease</keyword>
<dbReference type="PROSITE" id="PS00116">
    <property type="entry name" value="DNA_POLYMERASE_B"/>
    <property type="match status" value="1"/>
</dbReference>
<dbReference type="InterPro" id="IPR004868">
    <property type="entry name" value="DNA-dir_DNA_pol_B_mt/vir"/>
</dbReference>
<keyword evidence="17" id="KW-1185">Reference proteome</keyword>
<evidence type="ECO:0000256" key="2">
    <source>
        <dbReference type="ARBA" id="ARBA00012417"/>
    </source>
</evidence>
<dbReference type="InterPro" id="IPR043502">
    <property type="entry name" value="DNA/RNA_pol_sf"/>
</dbReference>
<evidence type="ECO:0000313" key="17">
    <source>
        <dbReference type="Proteomes" id="UP000222204"/>
    </source>
</evidence>
<dbReference type="EC" id="2.7.7.7" evidence="2 14"/>
<dbReference type="Proteomes" id="UP000222204">
    <property type="component" value="Segment"/>
</dbReference>
<evidence type="ECO:0000256" key="6">
    <source>
        <dbReference type="ARBA" id="ARBA00022705"/>
    </source>
</evidence>
<dbReference type="InterPro" id="IPR036397">
    <property type="entry name" value="RNaseH_sf"/>
</dbReference>
<dbReference type="InterPro" id="IPR006172">
    <property type="entry name" value="DNA-dir_DNA_pol_B"/>
</dbReference>
<dbReference type="EMBL" id="KY921761">
    <property type="protein sequence ID" value="ARQ95230.1"/>
    <property type="molecule type" value="Genomic_DNA"/>
</dbReference>
<comment type="similarity">
    <text evidence="1 14">Belongs to the DNA polymerase type-B family.</text>
</comment>